<proteinExistence type="predicted"/>
<keyword evidence="1" id="KW-0808">Transferase</keyword>
<comment type="caution">
    <text evidence="3">The sequence shown here is derived from an EMBL/GenBank/DDBJ whole genome shotgun (WGS) entry which is preliminary data.</text>
</comment>
<reference evidence="4" key="1">
    <citation type="submission" date="2023-07" db="EMBL/GenBank/DDBJ databases">
        <title>Molecular identification of indigenous halophilic bacteria isolated from red sea cost, biodegradation of synthetic dyes and assessment of degraded metabolite toxicity.</title>
        <authorList>
            <person name="Chaieb K."/>
            <person name="Altayb H.N."/>
        </authorList>
    </citation>
    <scope>NUCLEOTIDE SEQUENCE [LARGE SCALE GENOMIC DNA]</scope>
    <source>
        <strain evidence="4">K20</strain>
    </source>
</reference>
<dbReference type="RefSeq" id="WP_225252381.1">
    <property type="nucleotide sequence ID" value="NZ_JAIWIU010000295.1"/>
</dbReference>
<evidence type="ECO:0000313" key="3">
    <source>
        <dbReference type="EMBL" id="MCA2019170.1"/>
    </source>
</evidence>
<dbReference type="GO" id="GO:0008168">
    <property type="term" value="F:methyltransferase activity"/>
    <property type="evidence" value="ECO:0007669"/>
    <property type="project" value="UniProtKB-KW"/>
</dbReference>
<organism evidence="3 4">
    <name type="scientific">Vibrio tritonius</name>
    <dbReference type="NCBI Taxonomy" id="1435069"/>
    <lineage>
        <taxon>Bacteria</taxon>
        <taxon>Pseudomonadati</taxon>
        <taxon>Pseudomonadota</taxon>
        <taxon>Gammaproteobacteria</taxon>
        <taxon>Vibrionales</taxon>
        <taxon>Vibrionaceae</taxon>
        <taxon>Vibrio</taxon>
    </lineage>
</organism>
<dbReference type="Pfam" id="PF13649">
    <property type="entry name" value="Methyltransf_25"/>
    <property type="match status" value="1"/>
</dbReference>
<keyword evidence="3" id="KW-0489">Methyltransferase</keyword>
<dbReference type="GO" id="GO:0032259">
    <property type="term" value="P:methylation"/>
    <property type="evidence" value="ECO:0007669"/>
    <property type="project" value="UniProtKB-KW"/>
</dbReference>
<dbReference type="InterPro" id="IPR029063">
    <property type="entry name" value="SAM-dependent_MTases_sf"/>
</dbReference>
<feature type="domain" description="Methyltransferase" evidence="2">
    <location>
        <begin position="39"/>
        <end position="129"/>
    </location>
</feature>
<dbReference type="EMBL" id="JAIWIU010000295">
    <property type="protein sequence ID" value="MCA2019170.1"/>
    <property type="molecule type" value="Genomic_DNA"/>
</dbReference>
<name>A0ABS7YU14_9VIBR</name>
<dbReference type="Gene3D" id="3.40.50.150">
    <property type="entry name" value="Vaccinia Virus protein VP39"/>
    <property type="match status" value="1"/>
</dbReference>
<dbReference type="InterPro" id="IPR041698">
    <property type="entry name" value="Methyltransf_25"/>
</dbReference>
<dbReference type="PANTHER" id="PTHR43861">
    <property type="entry name" value="TRANS-ACONITATE 2-METHYLTRANSFERASE-RELATED"/>
    <property type="match status" value="1"/>
</dbReference>
<gene>
    <name evidence="3" type="ORF">LDJ79_23915</name>
</gene>
<evidence type="ECO:0000259" key="2">
    <source>
        <dbReference type="Pfam" id="PF13649"/>
    </source>
</evidence>
<accession>A0ABS7YU14</accession>
<evidence type="ECO:0000256" key="1">
    <source>
        <dbReference type="ARBA" id="ARBA00022679"/>
    </source>
</evidence>
<dbReference type="SUPFAM" id="SSF53335">
    <property type="entry name" value="S-adenosyl-L-methionine-dependent methyltransferases"/>
    <property type="match status" value="1"/>
</dbReference>
<keyword evidence="4" id="KW-1185">Reference proteome</keyword>
<evidence type="ECO:0000313" key="4">
    <source>
        <dbReference type="Proteomes" id="UP001199044"/>
    </source>
</evidence>
<dbReference type="CDD" id="cd02440">
    <property type="entry name" value="AdoMet_MTases"/>
    <property type="match status" value="1"/>
</dbReference>
<sequence length="197" mass="22180">MANNTDIWQQYYAKALATPHLKRTEFAVKINQSPTKVAIDCGCGTGSDMDYLHQQAYQVYGFDAHQDAVEICRQRFENCSLVEVSQDTFENYDYPRCGILMANSSLYFANPEEFSQTWQKIFAALDVGGVFVGDFMGSKDSWAAGHHCPTTPLTEAQVRALFVNFDIIRFVERDEPGVTALGNDKHWHTFSVVAVKS</sequence>
<dbReference type="PANTHER" id="PTHR43861:SF6">
    <property type="entry name" value="METHYLTRANSFERASE TYPE 11"/>
    <property type="match status" value="1"/>
</dbReference>
<dbReference type="Proteomes" id="UP001199044">
    <property type="component" value="Unassembled WGS sequence"/>
</dbReference>
<protein>
    <submittedName>
        <fullName evidence="3">Class I SAM-dependent methyltransferase</fullName>
    </submittedName>
</protein>